<dbReference type="EMBL" id="HBJA01119022">
    <property type="protein sequence ID" value="CAE0829710.1"/>
    <property type="molecule type" value="Transcribed_RNA"/>
</dbReference>
<accession>A0A7S4G9L4</accession>
<organism evidence="1">
    <name type="scientific">Eutreptiella gymnastica</name>
    <dbReference type="NCBI Taxonomy" id="73025"/>
    <lineage>
        <taxon>Eukaryota</taxon>
        <taxon>Discoba</taxon>
        <taxon>Euglenozoa</taxon>
        <taxon>Euglenida</taxon>
        <taxon>Spirocuta</taxon>
        <taxon>Euglenophyceae</taxon>
        <taxon>Eutreptiales</taxon>
        <taxon>Eutreptiaceae</taxon>
        <taxon>Eutreptiella</taxon>
    </lineage>
</organism>
<sequence>MQEQGFKGPSDGSQQISAQNNSWELVCVYHAVANDCQQTRVNAIVGVSRSDLPLVVRTKAGARACSCARTGTHRAQAEVTGGGFAWEKWRMGQRLLGAWKDAFETIRVHVLKNP</sequence>
<reference evidence="1" key="1">
    <citation type="submission" date="2021-01" db="EMBL/GenBank/DDBJ databases">
        <authorList>
            <person name="Corre E."/>
            <person name="Pelletier E."/>
            <person name="Niang G."/>
            <person name="Scheremetjew M."/>
            <person name="Finn R."/>
            <person name="Kale V."/>
            <person name="Holt S."/>
            <person name="Cochrane G."/>
            <person name="Meng A."/>
            <person name="Brown T."/>
            <person name="Cohen L."/>
        </authorList>
    </citation>
    <scope>NUCLEOTIDE SEQUENCE</scope>
    <source>
        <strain evidence="1">CCMP1594</strain>
    </source>
</reference>
<evidence type="ECO:0000313" key="1">
    <source>
        <dbReference type="EMBL" id="CAE0829710.1"/>
    </source>
</evidence>
<name>A0A7S4G9L4_9EUGL</name>
<proteinExistence type="predicted"/>
<protein>
    <submittedName>
        <fullName evidence="1">Uncharacterized protein</fullName>
    </submittedName>
</protein>
<dbReference type="AlphaFoldDB" id="A0A7S4G9L4"/>
<gene>
    <name evidence="1" type="ORF">EGYM00163_LOCUS40988</name>
</gene>